<gene>
    <name evidence="1" type="ORF">EXN61_13260</name>
</gene>
<dbReference type="AlphaFoldDB" id="A0A546XZI1"/>
<reference evidence="1 2" key="1">
    <citation type="journal article" date="2019" name="Appl. Microbiol. Biotechnol.">
        <title>Differential efficiency of wild type rhizogenic strains for rol gene transformation of plants.</title>
        <authorList>
            <person name="Desmet S."/>
            <person name="De Keyser E."/>
            <person name="Van Vaerenbergh J."/>
            <person name="Baeyen S."/>
            <person name="Van Huylenbroeck J."/>
            <person name="Geelen D."/>
            <person name="Dhooghe E."/>
        </authorList>
    </citation>
    <scope>NUCLEOTIDE SEQUENCE [LARGE SCALE GENOMIC DNA]</scope>
    <source>
        <strain evidence="1 2">MAFF210266</strain>
    </source>
</reference>
<dbReference type="EMBL" id="SGOE01000003">
    <property type="protein sequence ID" value="TRB06165.1"/>
    <property type="molecule type" value="Genomic_DNA"/>
</dbReference>
<name>A0A546XZI1_AGRTU</name>
<accession>A0A546XZI1</accession>
<sequence length="61" mass="7232">MAVARELRNGSPVMNKIFPSCTQPLRMNDQNLRRQAKHFRIRRNGVELNKFSRILPFHLIN</sequence>
<comment type="caution">
    <text evidence="1">The sequence shown here is derived from an EMBL/GenBank/DDBJ whole genome shotgun (WGS) entry which is preliminary data.</text>
</comment>
<protein>
    <submittedName>
        <fullName evidence="1">Uncharacterized protein</fullName>
    </submittedName>
</protein>
<dbReference type="Proteomes" id="UP000317023">
    <property type="component" value="Unassembled WGS sequence"/>
</dbReference>
<proteinExistence type="predicted"/>
<organism evidence="1 2">
    <name type="scientific">Agrobacterium tumefaciens</name>
    <dbReference type="NCBI Taxonomy" id="358"/>
    <lineage>
        <taxon>Bacteria</taxon>
        <taxon>Pseudomonadati</taxon>
        <taxon>Pseudomonadota</taxon>
        <taxon>Alphaproteobacteria</taxon>
        <taxon>Hyphomicrobiales</taxon>
        <taxon>Rhizobiaceae</taxon>
        <taxon>Rhizobium/Agrobacterium group</taxon>
        <taxon>Agrobacterium</taxon>
        <taxon>Agrobacterium tumefaciens complex</taxon>
    </lineage>
</organism>
<evidence type="ECO:0000313" key="1">
    <source>
        <dbReference type="EMBL" id="TRB06165.1"/>
    </source>
</evidence>
<evidence type="ECO:0000313" key="2">
    <source>
        <dbReference type="Proteomes" id="UP000317023"/>
    </source>
</evidence>